<dbReference type="InParanoid" id="A0A5N4ARV2"/>
<keyword evidence="1" id="KW-1133">Transmembrane helix</keyword>
<proteinExistence type="predicted"/>
<sequence length="448" mass="52290">MRCMSRTIYGKIKRLFLLYVTIGVLIVIIIFFLNRRPFLFSFSSVNNAKLYKYRKSYPGSYLEDYKPNNESYCNFMYNLPDEFSYEEEHLEYGPELGVNGSYKVLYNVIRAKQNLSDVAAVTYVTHITPDFVSYITEVVRYWEGPVSIAAFVPDSDADILTKQLIQLCQCLPSMSKVSVHYVFPKLYAPYVGKFLNAASPTDLCVITDTSNLITFRNRKGLIYPVNVSRNVARNAATTTLVLVSDVELIPSKHLASRFLEMILKFAKMSNFHFRHHVFVIPVFEVDNYESVPRSKKDLIQLVRREKAVYFHRHICSHCQKFPGLEQWLSQDSGKAVKIFSATKRIYPYHRWEPVYIGTKDEPLYSETLSWEGKQDKMTQMLEMCLMGYRFLILDGAFLVHWPGIKRKSPQSKSVSKWRYPHQLWNSRQYTAIVKRLSKKYPKNPKCKM</sequence>
<dbReference type="AlphaFoldDB" id="A0A5N4ARV2"/>
<keyword evidence="1" id="KW-0812">Transmembrane</keyword>
<evidence type="ECO:0000313" key="2">
    <source>
        <dbReference type="EMBL" id="KAB0800054.1"/>
    </source>
</evidence>
<feature type="transmembrane region" description="Helical" evidence="1">
    <location>
        <begin position="12"/>
        <end position="33"/>
    </location>
</feature>
<reference evidence="2 3" key="1">
    <citation type="journal article" date="2018" name="Elife">
        <title>Firefly genomes illuminate parallel origins of bioluminescence in beetles.</title>
        <authorList>
            <person name="Fallon T.R."/>
            <person name="Lower S.E."/>
            <person name="Chang C.H."/>
            <person name="Bessho-Uehara M."/>
            <person name="Martin G.J."/>
            <person name="Bewick A.J."/>
            <person name="Behringer M."/>
            <person name="Debat H.J."/>
            <person name="Wong I."/>
            <person name="Day J.C."/>
            <person name="Suvorov A."/>
            <person name="Silva C.J."/>
            <person name="Stanger-Hall K.F."/>
            <person name="Hall D.W."/>
            <person name="Schmitz R.J."/>
            <person name="Nelson D.R."/>
            <person name="Lewis S.M."/>
            <person name="Shigenobu S."/>
            <person name="Bybee S.M."/>
            <person name="Larracuente A.M."/>
            <person name="Oba Y."/>
            <person name="Weng J.K."/>
        </authorList>
    </citation>
    <scope>NUCLEOTIDE SEQUENCE [LARGE SCALE GENOMIC DNA]</scope>
    <source>
        <strain evidence="2">1611_PpyrPB1</strain>
        <tissue evidence="2">Whole body</tissue>
    </source>
</reference>
<name>A0A5N4ARV2_PHOPY</name>
<organism evidence="2 3">
    <name type="scientific">Photinus pyralis</name>
    <name type="common">Common eastern firefly</name>
    <name type="synonym">Lampyris pyralis</name>
    <dbReference type="NCBI Taxonomy" id="7054"/>
    <lineage>
        <taxon>Eukaryota</taxon>
        <taxon>Metazoa</taxon>
        <taxon>Ecdysozoa</taxon>
        <taxon>Arthropoda</taxon>
        <taxon>Hexapoda</taxon>
        <taxon>Insecta</taxon>
        <taxon>Pterygota</taxon>
        <taxon>Neoptera</taxon>
        <taxon>Endopterygota</taxon>
        <taxon>Coleoptera</taxon>
        <taxon>Polyphaga</taxon>
        <taxon>Elateriformia</taxon>
        <taxon>Elateroidea</taxon>
        <taxon>Lampyridae</taxon>
        <taxon>Lampyrinae</taxon>
        <taxon>Photinus</taxon>
    </lineage>
</organism>
<gene>
    <name evidence="2" type="ORF">PPYR_07934</name>
</gene>
<protein>
    <recommendedName>
        <fullName evidence="4">N-acetyllactosaminide beta-1,3-N-acetylglucosaminyltransferase</fullName>
    </recommendedName>
</protein>
<dbReference type="PANTHER" id="PTHR47412:SF1">
    <property type="entry name" value="FI01434P-RELATED"/>
    <property type="match status" value="1"/>
</dbReference>
<keyword evidence="1" id="KW-0472">Membrane</keyword>
<comment type="caution">
    <text evidence="2">The sequence shown here is derived from an EMBL/GenBank/DDBJ whole genome shotgun (WGS) entry which is preliminary data.</text>
</comment>
<evidence type="ECO:0000313" key="3">
    <source>
        <dbReference type="Proteomes" id="UP000327044"/>
    </source>
</evidence>
<dbReference type="EMBL" id="VVIM01000005">
    <property type="protein sequence ID" value="KAB0800054.1"/>
    <property type="molecule type" value="Genomic_DNA"/>
</dbReference>
<keyword evidence="3" id="KW-1185">Reference proteome</keyword>
<evidence type="ECO:0000256" key="1">
    <source>
        <dbReference type="SAM" id="Phobius"/>
    </source>
</evidence>
<evidence type="ECO:0008006" key="4">
    <source>
        <dbReference type="Google" id="ProtNLM"/>
    </source>
</evidence>
<dbReference type="Pfam" id="PF13896">
    <property type="entry name" value="Glyco_transf_49"/>
    <property type="match status" value="1"/>
</dbReference>
<dbReference type="PANTHER" id="PTHR47412">
    <property type="entry name" value="FI01434P-RELATED"/>
    <property type="match status" value="1"/>
</dbReference>
<dbReference type="OrthoDB" id="9974378at2759"/>
<dbReference type="Proteomes" id="UP000327044">
    <property type="component" value="Unassembled WGS sequence"/>
</dbReference>
<accession>A0A5N4ARV2</accession>